<feature type="compositionally biased region" description="Polar residues" evidence="1">
    <location>
        <begin position="55"/>
        <end position="66"/>
    </location>
</feature>
<dbReference type="EMBL" id="JARPUR010000006">
    <property type="protein sequence ID" value="KAK4874028.1"/>
    <property type="molecule type" value="Genomic_DNA"/>
</dbReference>
<comment type="caution">
    <text evidence="2">The sequence shown here is derived from an EMBL/GenBank/DDBJ whole genome shotgun (WGS) entry which is preliminary data.</text>
</comment>
<feature type="region of interest" description="Disordered" evidence="1">
    <location>
        <begin position="1"/>
        <end position="21"/>
    </location>
</feature>
<organism evidence="2 3">
    <name type="scientific">Aquatica leii</name>
    <dbReference type="NCBI Taxonomy" id="1421715"/>
    <lineage>
        <taxon>Eukaryota</taxon>
        <taxon>Metazoa</taxon>
        <taxon>Ecdysozoa</taxon>
        <taxon>Arthropoda</taxon>
        <taxon>Hexapoda</taxon>
        <taxon>Insecta</taxon>
        <taxon>Pterygota</taxon>
        <taxon>Neoptera</taxon>
        <taxon>Endopterygota</taxon>
        <taxon>Coleoptera</taxon>
        <taxon>Polyphaga</taxon>
        <taxon>Elateriformia</taxon>
        <taxon>Elateroidea</taxon>
        <taxon>Lampyridae</taxon>
        <taxon>Luciolinae</taxon>
        <taxon>Aquatica</taxon>
    </lineage>
</organism>
<dbReference type="AlphaFoldDB" id="A0AAN7P2R7"/>
<evidence type="ECO:0000313" key="3">
    <source>
        <dbReference type="Proteomes" id="UP001353858"/>
    </source>
</evidence>
<evidence type="ECO:0000313" key="2">
    <source>
        <dbReference type="EMBL" id="KAK4874028.1"/>
    </source>
</evidence>
<feature type="compositionally biased region" description="Low complexity" evidence="1">
    <location>
        <begin position="68"/>
        <end position="80"/>
    </location>
</feature>
<feature type="region of interest" description="Disordered" evidence="1">
    <location>
        <begin position="40"/>
        <end position="106"/>
    </location>
</feature>
<reference evidence="3" key="1">
    <citation type="submission" date="2023-01" db="EMBL/GenBank/DDBJ databases">
        <title>Key to firefly adult light organ development and bioluminescence: homeobox transcription factors regulate luciferase expression and transportation to peroxisome.</title>
        <authorList>
            <person name="Fu X."/>
        </authorList>
    </citation>
    <scope>NUCLEOTIDE SEQUENCE [LARGE SCALE GENOMIC DNA]</scope>
</reference>
<keyword evidence="3" id="KW-1185">Reference proteome</keyword>
<feature type="compositionally biased region" description="Basic and acidic residues" evidence="1">
    <location>
        <begin position="1"/>
        <end position="17"/>
    </location>
</feature>
<protein>
    <submittedName>
        <fullName evidence="2">Uncharacterized protein</fullName>
    </submittedName>
</protein>
<dbReference type="Proteomes" id="UP001353858">
    <property type="component" value="Unassembled WGS sequence"/>
</dbReference>
<evidence type="ECO:0000256" key="1">
    <source>
        <dbReference type="SAM" id="MobiDB-lite"/>
    </source>
</evidence>
<gene>
    <name evidence="2" type="ORF">RN001_013388</name>
</gene>
<feature type="compositionally biased region" description="Low complexity" evidence="1">
    <location>
        <begin position="93"/>
        <end position="106"/>
    </location>
</feature>
<sequence>MTITMPKRDRVNRERARVSQTVAQKCKKINEFFGGSAAKKAKYNTTSKDQDSEDAANTSTQINTGAIESGNKNSNNFSESSKFDEQDEQEILNTSFQASNSSSVSNNNEHISQIVYSSVLKHGYEILLIEMAAEPKENKT</sequence>
<proteinExistence type="predicted"/>
<accession>A0AAN7P2R7</accession>
<name>A0AAN7P2R7_9COLE</name>